<evidence type="ECO:0000256" key="1">
    <source>
        <dbReference type="SAM" id="MobiDB-lite"/>
    </source>
</evidence>
<dbReference type="PANTHER" id="PTHR47718:SF12">
    <property type="entry name" value="PROTEIN FAR1-RELATED SEQUENCE"/>
    <property type="match status" value="1"/>
</dbReference>
<proteinExistence type="predicted"/>
<dbReference type="Pfam" id="PF00179">
    <property type="entry name" value="UQ_con"/>
    <property type="match status" value="1"/>
</dbReference>
<evidence type="ECO:0000313" key="4">
    <source>
        <dbReference type="Proteomes" id="UP001151760"/>
    </source>
</evidence>
<dbReference type="Proteomes" id="UP001151760">
    <property type="component" value="Unassembled WGS sequence"/>
</dbReference>
<feature type="domain" description="UBC core" evidence="2">
    <location>
        <begin position="1"/>
        <end position="107"/>
    </location>
</feature>
<dbReference type="PANTHER" id="PTHR47718">
    <property type="entry name" value="OS01G0519700 PROTEIN"/>
    <property type="match status" value="1"/>
</dbReference>
<dbReference type="InterPro" id="IPR016135">
    <property type="entry name" value="UBQ-conjugating_enzyme/RWD"/>
</dbReference>
<sequence length="499" mass="57618">MQKVEVFFFFLRLTVRHDYPYMPPKMRFTTKVWHPNISSQTGDICRDLLKNNWSPAITLRSALICLQVLLLVPEPKHPQDAFVAKQYLTDHAAFTATAWHWTKDFAMVSSAEYNRKSLLRCILRVSFSGTDRLKSKPPSRYVVIIYMFCFLNNSVAARKISLLCTPFGLGWGDRNKHNIICIALQPVTTYLNSTINDSSTRPLGSSESDIRINSYAHSFAPSCMYASYSVNTRRPLQTLPILHPYSDESSGYVPLFPFPSYLKLTLVKDIDENQLPEVYEGNLQLAPIQDETNETPTHDVLEIGNVDVIIESDEHDQIISEFIHSSRDEDSESDNECRRPTPNGHKYWFPDVPVEEKPTEGDVFDNFDEAYNMYLEYAEKARFSIRKSTTKRKKGLRDAQMMVDKMNDRKKHVPNLSFEYKTVNDELSRMFWADETLKCNYIAFGDVVSFDATYRTNRYRMIFFLFTGIDHHQKCVTFGAGLLSDETFESYTGILTAFF</sequence>
<protein>
    <submittedName>
        <fullName evidence="3">FAR1-related sequence 5-like protein</fullName>
    </submittedName>
</protein>
<evidence type="ECO:0000259" key="2">
    <source>
        <dbReference type="PROSITE" id="PS50127"/>
    </source>
</evidence>
<reference evidence="3" key="2">
    <citation type="submission" date="2022-01" db="EMBL/GenBank/DDBJ databases">
        <authorList>
            <person name="Yamashiro T."/>
            <person name="Shiraishi A."/>
            <person name="Satake H."/>
            <person name="Nakayama K."/>
        </authorList>
    </citation>
    <scope>NUCLEOTIDE SEQUENCE</scope>
</reference>
<evidence type="ECO:0000313" key="3">
    <source>
        <dbReference type="EMBL" id="GJU02601.1"/>
    </source>
</evidence>
<dbReference type="Pfam" id="PF10551">
    <property type="entry name" value="MULE"/>
    <property type="match status" value="1"/>
</dbReference>
<dbReference type="InterPro" id="IPR000608">
    <property type="entry name" value="UBC"/>
</dbReference>
<organism evidence="3 4">
    <name type="scientific">Tanacetum coccineum</name>
    <dbReference type="NCBI Taxonomy" id="301880"/>
    <lineage>
        <taxon>Eukaryota</taxon>
        <taxon>Viridiplantae</taxon>
        <taxon>Streptophyta</taxon>
        <taxon>Embryophyta</taxon>
        <taxon>Tracheophyta</taxon>
        <taxon>Spermatophyta</taxon>
        <taxon>Magnoliopsida</taxon>
        <taxon>eudicotyledons</taxon>
        <taxon>Gunneridae</taxon>
        <taxon>Pentapetalae</taxon>
        <taxon>asterids</taxon>
        <taxon>campanulids</taxon>
        <taxon>Asterales</taxon>
        <taxon>Asteraceae</taxon>
        <taxon>Asteroideae</taxon>
        <taxon>Anthemideae</taxon>
        <taxon>Anthemidinae</taxon>
        <taxon>Tanacetum</taxon>
    </lineage>
</organism>
<feature type="region of interest" description="Disordered" evidence="1">
    <location>
        <begin position="325"/>
        <end position="344"/>
    </location>
</feature>
<dbReference type="EMBL" id="BQNB010021077">
    <property type="protein sequence ID" value="GJU02601.1"/>
    <property type="molecule type" value="Genomic_DNA"/>
</dbReference>
<keyword evidence="4" id="KW-1185">Reference proteome</keyword>
<dbReference type="PROSITE" id="PS50127">
    <property type="entry name" value="UBC_2"/>
    <property type="match status" value="1"/>
</dbReference>
<dbReference type="SMART" id="SM00212">
    <property type="entry name" value="UBCc"/>
    <property type="match status" value="1"/>
</dbReference>
<reference evidence="3" key="1">
    <citation type="journal article" date="2022" name="Int. J. Mol. Sci.">
        <title>Draft Genome of Tanacetum Coccineum: Genomic Comparison of Closely Related Tanacetum-Family Plants.</title>
        <authorList>
            <person name="Yamashiro T."/>
            <person name="Shiraishi A."/>
            <person name="Nakayama K."/>
            <person name="Satake H."/>
        </authorList>
    </citation>
    <scope>NUCLEOTIDE SEQUENCE</scope>
</reference>
<dbReference type="InterPro" id="IPR018289">
    <property type="entry name" value="MULE_transposase_dom"/>
</dbReference>
<gene>
    <name evidence="3" type="ORF">Tco_1112939</name>
</gene>
<dbReference type="Gene3D" id="3.10.110.10">
    <property type="entry name" value="Ubiquitin Conjugating Enzyme"/>
    <property type="match status" value="1"/>
</dbReference>
<dbReference type="SUPFAM" id="SSF54495">
    <property type="entry name" value="UBC-like"/>
    <property type="match status" value="1"/>
</dbReference>
<comment type="caution">
    <text evidence="3">The sequence shown here is derived from an EMBL/GenBank/DDBJ whole genome shotgun (WGS) entry which is preliminary data.</text>
</comment>
<accession>A0ABQ5IS02</accession>
<name>A0ABQ5IS02_9ASTR</name>